<sequence length="137" mass="14507">MTWGSAESRGPADPAKRIKNALAVYVPTVLTGASAGLELPAAWTPSKPVFVLVADDGGGGFANVYTEPIIRVVAFGNSRDPVRDLMTRCAAHLRAHRPEGIARFEGSMTVRDGRDKDTGALLASFVVKAITRTVKTA</sequence>
<name>A0AB73U5P8_MYCCH</name>
<organism evidence="1 2">
    <name type="scientific">Mycobacteroides chelonae</name>
    <name type="common">Mycobacterium chelonae</name>
    <dbReference type="NCBI Taxonomy" id="1774"/>
    <lineage>
        <taxon>Bacteria</taxon>
        <taxon>Bacillati</taxon>
        <taxon>Actinomycetota</taxon>
        <taxon>Actinomycetes</taxon>
        <taxon>Mycobacteriales</taxon>
        <taxon>Mycobacteriaceae</taxon>
        <taxon>Mycobacteroides</taxon>
    </lineage>
</organism>
<proteinExistence type="predicted"/>
<reference evidence="1 2" key="1">
    <citation type="submission" date="2019-06" db="EMBL/GenBank/DDBJ databases">
        <title>Whole geneome sequnce of Mycobacteroides chelonae M77 isolated from bovine milk from Meghalaya, India.</title>
        <authorList>
            <person name="Vise E."/>
            <person name="Das S."/>
            <person name="Garg A."/>
            <person name="Ghatak S."/>
            <person name="Shakuntala I."/>
            <person name="Milton A.A.P."/>
            <person name="Karam A."/>
            <person name="Sanjukta R."/>
            <person name="Puro K."/>
            <person name="Sen A."/>
        </authorList>
    </citation>
    <scope>NUCLEOTIDE SEQUENCE [LARGE SCALE GENOMIC DNA]</scope>
    <source>
        <strain evidence="1 2">M77</strain>
    </source>
</reference>
<gene>
    <name evidence="1" type="ORF">FJK96_18060</name>
</gene>
<dbReference type="RefSeq" id="WP_075908177.1">
    <property type="nucleotide sequence ID" value="NZ_CP041150.1"/>
</dbReference>
<accession>A0AB73U5P8</accession>
<evidence type="ECO:0000313" key="1">
    <source>
        <dbReference type="EMBL" id="QDF71870.1"/>
    </source>
</evidence>
<protein>
    <recommendedName>
        <fullName evidence="3">DUF3168 domain-containing protein</fullName>
    </recommendedName>
</protein>
<evidence type="ECO:0008006" key="3">
    <source>
        <dbReference type="Google" id="ProtNLM"/>
    </source>
</evidence>
<evidence type="ECO:0000313" key="2">
    <source>
        <dbReference type="Proteomes" id="UP000317728"/>
    </source>
</evidence>
<dbReference type="Proteomes" id="UP000317728">
    <property type="component" value="Chromosome"/>
</dbReference>
<dbReference type="EMBL" id="CP041150">
    <property type="protein sequence ID" value="QDF71870.1"/>
    <property type="molecule type" value="Genomic_DNA"/>
</dbReference>
<dbReference type="AlphaFoldDB" id="A0AB73U5P8"/>